<evidence type="ECO:0000313" key="3">
    <source>
        <dbReference type="EMBL" id="PIA92517.1"/>
    </source>
</evidence>
<proteinExistence type="predicted"/>
<dbReference type="PANTHER" id="PTHR36223">
    <property type="entry name" value="BETA-LACTAMASE-TYPE TRANSPEPTIDASE FOLD DOMAIN CONTAINING PROTEIN"/>
    <property type="match status" value="1"/>
</dbReference>
<dbReference type="Proteomes" id="UP000230605">
    <property type="component" value="Chromosome 4"/>
</dbReference>
<dbReference type="OrthoDB" id="3364132at2759"/>
<keyword evidence="6" id="KW-1185">Reference proteome</keyword>
<dbReference type="EMBL" id="LKMD01000105">
    <property type="protein sequence ID" value="PIA92517.1"/>
    <property type="molecule type" value="Genomic_DNA"/>
</dbReference>
<dbReference type="AlphaFoldDB" id="A0A2G5HIY1"/>
<name>A0A2G5HIY1_CERBT</name>
<reference evidence="4 6" key="2">
    <citation type="submission" date="2023-09" db="EMBL/GenBank/DDBJ databases">
        <title>Complete-Gapless Cercospora beticola genome.</title>
        <authorList>
            <person name="Wyatt N.A."/>
            <person name="Spanner R.E."/>
            <person name="Bolton M.D."/>
        </authorList>
    </citation>
    <scope>NUCLEOTIDE SEQUENCE [LARGE SCALE GENOMIC DNA]</scope>
    <source>
        <strain evidence="4">Cb09-40</strain>
    </source>
</reference>
<accession>A0A2G5HIY1</accession>
<protein>
    <recommendedName>
        <fullName evidence="2">DUF7918 domain-containing protein</fullName>
    </recommendedName>
</protein>
<feature type="domain" description="DUF7918" evidence="2">
    <location>
        <begin position="97"/>
        <end position="271"/>
    </location>
</feature>
<evidence type="ECO:0000259" key="2">
    <source>
        <dbReference type="Pfam" id="PF25534"/>
    </source>
</evidence>
<dbReference type="PANTHER" id="PTHR36223:SF1">
    <property type="entry name" value="TRANSCRIPTION ELONGATION FACTOR EAF N-TERMINAL DOMAIN-CONTAINING PROTEIN"/>
    <property type="match status" value="1"/>
</dbReference>
<dbReference type="Pfam" id="PF25534">
    <property type="entry name" value="DUF7918"/>
    <property type="match status" value="1"/>
</dbReference>
<evidence type="ECO:0000313" key="4">
    <source>
        <dbReference type="EMBL" id="WPB01777.1"/>
    </source>
</evidence>
<reference evidence="3 5" key="1">
    <citation type="submission" date="2015-10" db="EMBL/GenBank/DDBJ databases">
        <title>The cercosporin biosynthetic gene cluster was horizontally transferred to several fungal lineages and shown to be expanded in Cercospora beticola based on microsynteny with recipient genomes.</title>
        <authorList>
            <person name="De Jonge R."/>
            <person name="Ebert M.K."/>
            <person name="Suttle J.C."/>
            <person name="Jurick Ii W.M."/>
            <person name="Secor G.A."/>
            <person name="Thomma B.P."/>
            <person name="Van De Peer Y."/>
            <person name="Bolton M.D."/>
        </authorList>
    </citation>
    <scope>NUCLEOTIDE SEQUENCE [LARGE SCALE GENOMIC DNA]</scope>
    <source>
        <strain evidence="3 5">09-40</strain>
    </source>
</reference>
<organism evidence="3 5">
    <name type="scientific">Cercospora beticola</name>
    <name type="common">Sugarbeet leaf spot fungus</name>
    <dbReference type="NCBI Taxonomy" id="122368"/>
    <lineage>
        <taxon>Eukaryota</taxon>
        <taxon>Fungi</taxon>
        <taxon>Dikarya</taxon>
        <taxon>Ascomycota</taxon>
        <taxon>Pezizomycotina</taxon>
        <taxon>Dothideomycetes</taxon>
        <taxon>Dothideomycetidae</taxon>
        <taxon>Mycosphaerellales</taxon>
        <taxon>Mycosphaerellaceae</taxon>
        <taxon>Cercospora</taxon>
    </lineage>
</organism>
<feature type="region of interest" description="Disordered" evidence="1">
    <location>
        <begin position="48"/>
        <end position="67"/>
    </location>
</feature>
<gene>
    <name evidence="3" type="ORF">CB0940_04529</name>
    <name evidence="4" type="ORF">RHO25_006409</name>
</gene>
<evidence type="ECO:0000313" key="6">
    <source>
        <dbReference type="Proteomes" id="UP001302367"/>
    </source>
</evidence>
<dbReference type="InterPro" id="IPR057678">
    <property type="entry name" value="DUF7918"/>
</dbReference>
<sequence>MAIHPSFPEMPVTIVANGTPLIEHEDRDATPDHEDLERNHVVRYIEIPDASANNGSPSDSGISSDDDAVPFQIHAGLHGLRPDSYAGFDGPITERDQYGLAMHISVDGDEVDSLLVYPAMIQSHYANGKTCISKGQYITADSVLPYRFRPIKLIDGAMAAARGMRTDAEKAKLEQLGKVKTCVWHVRKQGLATPALASDFQDKSIHGLDEVDLKGKSLSHSIGFGEAIPDRGAAALSEVDHLNLEKGPVAIYEFRYGSRDALKKAHVIPRTPSPEPEDPDADLHNMTREELIASALATRKREREQNAQTMQVKEEIMEAEGGPINRGPIITRQLNTVMCIDDDDENFHEEPLPEPLAKKSKIQEDLTAIDDDEEDIENHAGAEEEPLFVPERQPDTELPEQEEYDFYGEFQHRFGHNLDAS</sequence>
<dbReference type="Proteomes" id="UP001302367">
    <property type="component" value="Chromosome 4"/>
</dbReference>
<dbReference type="EMBL" id="CP134187">
    <property type="protein sequence ID" value="WPB01777.1"/>
    <property type="molecule type" value="Genomic_DNA"/>
</dbReference>
<evidence type="ECO:0000313" key="5">
    <source>
        <dbReference type="Proteomes" id="UP000230605"/>
    </source>
</evidence>
<evidence type="ECO:0000256" key="1">
    <source>
        <dbReference type="SAM" id="MobiDB-lite"/>
    </source>
</evidence>